<dbReference type="CDD" id="cd08175">
    <property type="entry name" value="G1PDH"/>
    <property type="match status" value="1"/>
</dbReference>
<evidence type="ECO:0000256" key="8">
    <source>
        <dbReference type="ARBA" id="ARBA00023209"/>
    </source>
</evidence>
<dbReference type="PANTHER" id="PTHR43616">
    <property type="entry name" value="GLYCEROL DEHYDROGENASE"/>
    <property type="match status" value="1"/>
</dbReference>
<dbReference type="Proteomes" id="UP001461341">
    <property type="component" value="Chromosome"/>
</dbReference>
<evidence type="ECO:0000256" key="3">
    <source>
        <dbReference type="ARBA" id="ARBA00022723"/>
    </source>
</evidence>
<keyword evidence="7" id="KW-0443">Lipid metabolism</keyword>
<keyword evidence="8" id="KW-0594">Phospholipid biosynthesis</keyword>
<keyword evidence="9" id="KW-1208">Phospholipid metabolism</keyword>
<dbReference type="PANTHER" id="PTHR43616:SF5">
    <property type="entry name" value="GLYCEROL DEHYDROGENASE 1"/>
    <property type="match status" value="1"/>
</dbReference>
<dbReference type="InterPro" id="IPR016205">
    <property type="entry name" value="Glycerol_DH"/>
</dbReference>
<reference evidence="10 11" key="1">
    <citation type="submission" date="2023-03" db="EMBL/GenBank/DDBJ databases">
        <title>Novel Species.</title>
        <authorList>
            <person name="Ma S."/>
        </authorList>
    </citation>
    <scope>NUCLEOTIDE SEQUENCE [LARGE SCALE GENOMIC DNA]</scope>
    <source>
        <strain evidence="10 11">B11</strain>
    </source>
</reference>
<evidence type="ECO:0000256" key="5">
    <source>
        <dbReference type="ARBA" id="ARBA00023002"/>
    </source>
</evidence>
<keyword evidence="11" id="KW-1185">Reference proteome</keyword>
<evidence type="ECO:0000256" key="9">
    <source>
        <dbReference type="ARBA" id="ARBA00023264"/>
    </source>
</evidence>
<keyword evidence="4" id="KW-0521">NADP</keyword>
<evidence type="ECO:0000256" key="4">
    <source>
        <dbReference type="ARBA" id="ARBA00022857"/>
    </source>
</evidence>
<evidence type="ECO:0000313" key="11">
    <source>
        <dbReference type="Proteomes" id="UP001461341"/>
    </source>
</evidence>
<evidence type="ECO:0000256" key="6">
    <source>
        <dbReference type="ARBA" id="ARBA00023027"/>
    </source>
</evidence>
<evidence type="ECO:0000256" key="1">
    <source>
        <dbReference type="ARBA" id="ARBA00022490"/>
    </source>
</evidence>
<evidence type="ECO:0000256" key="7">
    <source>
        <dbReference type="ARBA" id="ARBA00023098"/>
    </source>
</evidence>
<dbReference type="EMBL" id="CP121689">
    <property type="protein sequence ID" value="WZL77119.1"/>
    <property type="molecule type" value="Genomic_DNA"/>
</dbReference>
<sequence>MLDIPSIVKNGVRDFQCICGRRHLVPEQRVLLGMGVLFDLPQVLSELNLGKKALLVSDENIFPLFGEQVVTLLEKSGVGVEICVLEQPSGFFYLEPDEDARSQIGVHLQENPDFIVALGSGVINDLCKFIAHRVQKPYIVIATAPSMDGYSSPGAPMLVGGYKVTFEARPPRVIVMDLDILSQAPLELIQAGFSDLMGKTTANADWVLRHYLLNEYLCEYSFELVKEGLEYLSREAALLKERSPEFVSSLSVALFNSGLSMTLVGDSRPASGLEHLVAHYLEIFALHRHLNPSLHGLRVGAATVVAQKLYVRFLDEVHLFSSFVSKKKPEVLLDELKLHFGPLFLFVEKEAAEKLSPPLAFGDFFANPVFVRKKVEEKLLVVSHVEETLKRAGIPSSLQELGFGESMVRDAFRYARFLRKRITLLDLLDWFGVLEEYLDWALR</sequence>
<gene>
    <name evidence="10" type="ORF">QBE54_05240</name>
</gene>
<keyword evidence="6" id="KW-0520">NAD</keyword>
<dbReference type="Gene3D" id="1.20.1090.10">
    <property type="entry name" value="Dehydroquinate synthase-like - alpha domain"/>
    <property type="match status" value="1"/>
</dbReference>
<accession>A0ABZ2YGP9</accession>
<organism evidence="10 11">
    <name type="scientific">Thermatribacter velox</name>
    <dbReference type="NCBI Taxonomy" id="3039681"/>
    <lineage>
        <taxon>Bacteria</taxon>
        <taxon>Pseudomonadati</taxon>
        <taxon>Atribacterota</taxon>
        <taxon>Atribacteria</taxon>
        <taxon>Atribacterales</taxon>
        <taxon>Thermatribacteraceae</taxon>
        <taxon>Thermatribacter</taxon>
    </lineage>
</organism>
<keyword evidence="1" id="KW-0963">Cytoplasm</keyword>
<proteinExistence type="predicted"/>
<dbReference type="EC" id="1.1.1.261" evidence="10"/>
<dbReference type="RefSeq" id="WP_369019285.1">
    <property type="nucleotide sequence ID" value="NZ_CP121689.1"/>
</dbReference>
<dbReference type="Pfam" id="PF13685">
    <property type="entry name" value="Fe-ADH_2"/>
    <property type="match status" value="1"/>
</dbReference>
<keyword evidence="5 10" id="KW-0560">Oxidoreductase</keyword>
<dbReference type="Gene3D" id="3.40.50.1970">
    <property type="match status" value="1"/>
</dbReference>
<keyword evidence="2" id="KW-0444">Lipid biosynthesis</keyword>
<dbReference type="InterPro" id="IPR032837">
    <property type="entry name" value="G1PDH"/>
</dbReference>
<protein>
    <submittedName>
        <fullName evidence="10">Sn-glycerol-1-phosphate dehydrogenase</fullName>
        <ecNumber evidence="10">1.1.1.261</ecNumber>
    </submittedName>
</protein>
<evidence type="ECO:0000256" key="2">
    <source>
        <dbReference type="ARBA" id="ARBA00022516"/>
    </source>
</evidence>
<evidence type="ECO:0000313" key="10">
    <source>
        <dbReference type="EMBL" id="WZL77119.1"/>
    </source>
</evidence>
<dbReference type="GO" id="GO:0050492">
    <property type="term" value="F:glycerol-1-phosphate dehydrogenase [NAD(P)+] activity"/>
    <property type="evidence" value="ECO:0007669"/>
    <property type="project" value="UniProtKB-EC"/>
</dbReference>
<dbReference type="SUPFAM" id="SSF56796">
    <property type="entry name" value="Dehydroquinate synthase-like"/>
    <property type="match status" value="1"/>
</dbReference>
<name>A0ABZ2YGP9_9BACT</name>
<keyword evidence="3" id="KW-0479">Metal-binding</keyword>